<sequence>MYFPPTHSGACRRKWASRRSAGIRSPAIKLGAAVEYQFKPHFSLESGLYYTQRGFSLTEYNPGPYHEEPSLVRHMFQIPLRARFSWEVADDVRLFFGTGPYLGIYFVDDWNHTVLHRNDDTGNVAEIGLSTMVGVEVKRFFVRLGHEVAFVGYHERYLNGWNHCLTLSVGYRF</sequence>
<dbReference type="Gene3D" id="2.40.160.20">
    <property type="match status" value="1"/>
</dbReference>
<dbReference type="SUPFAM" id="SSF56925">
    <property type="entry name" value="OMPA-like"/>
    <property type="match status" value="1"/>
</dbReference>
<name>A0A9D1XRG7_9BACT</name>
<feature type="domain" description="Outer membrane protein beta-barrel" evidence="1">
    <location>
        <begin position="28"/>
        <end position="144"/>
    </location>
</feature>
<evidence type="ECO:0000313" key="3">
    <source>
        <dbReference type="Proteomes" id="UP000823847"/>
    </source>
</evidence>
<organism evidence="2 3">
    <name type="scientific">Candidatus Parabacteroides intestinigallinarum</name>
    <dbReference type="NCBI Taxonomy" id="2838722"/>
    <lineage>
        <taxon>Bacteria</taxon>
        <taxon>Pseudomonadati</taxon>
        <taxon>Bacteroidota</taxon>
        <taxon>Bacteroidia</taxon>
        <taxon>Bacteroidales</taxon>
        <taxon>Tannerellaceae</taxon>
        <taxon>Parabacteroides</taxon>
    </lineage>
</organism>
<proteinExistence type="predicted"/>
<dbReference type="AlphaFoldDB" id="A0A9D1XRG7"/>
<evidence type="ECO:0000259" key="1">
    <source>
        <dbReference type="Pfam" id="PF13568"/>
    </source>
</evidence>
<evidence type="ECO:0000313" key="2">
    <source>
        <dbReference type="EMBL" id="HIX85971.1"/>
    </source>
</evidence>
<dbReference type="Pfam" id="PF13568">
    <property type="entry name" value="OMP_b-brl_2"/>
    <property type="match status" value="1"/>
</dbReference>
<protein>
    <submittedName>
        <fullName evidence="2">PorT family protein</fullName>
    </submittedName>
</protein>
<dbReference type="InterPro" id="IPR025665">
    <property type="entry name" value="Beta-barrel_OMP_2"/>
</dbReference>
<gene>
    <name evidence="2" type="ORF">H9848_05120</name>
</gene>
<comment type="caution">
    <text evidence="2">The sequence shown here is derived from an EMBL/GenBank/DDBJ whole genome shotgun (WGS) entry which is preliminary data.</text>
</comment>
<dbReference type="InterPro" id="IPR011250">
    <property type="entry name" value="OMP/PagP_B-barrel"/>
</dbReference>
<reference evidence="2" key="1">
    <citation type="journal article" date="2021" name="PeerJ">
        <title>Extensive microbial diversity within the chicken gut microbiome revealed by metagenomics and culture.</title>
        <authorList>
            <person name="Gilroy R."/>
            <person name="Ravi A."/>
            <person name="Getino M."/>
            <person name="Pursley I."/>
            <person name="Horton D.L."/>
            <person name="Alikhan N.F."/>
            <person name="Baker D."/>
            <person name="Gharbi K."/>
            <person name="Hall N."/>
            <person name="Watson M."/>
            <person name="Adriaenssens E.M."/>
            <person name="Foster-Nyarko E."/>
            <person name="Jarju S."/>
            <person name="Secka A."/>
            <person name="Antonio M."/>
            <person name="Oren A."/>
            <person name="Chaudhuri R.R."/>
            <person name="La Ragione R."/>
            <person name="Hildebrand F."/>
            <person name="Pallen M.J."/>
        </authorList>
    </citation>
    <scope>NUCLEOTIDE SEQUENCE</scope>
    <source>
        <strain evidence="2">ChiHecec2B26-12326</strain>
    </source>
</reference>
<dbReference type="Proteomes" id="UP000823847">
    <property type="component" value="Unassembled WGS sequence"/>
</dbReference>
<accession>A0A9D1XRG7</accession>
<dbReference type="EMBL" id="DXEN01000033">
    <property type="protein sequence ID" value="HIX85971.1"/>
    <property type="molecule type" value="Genomic_DNA"/>
</dbReference>
<reference evidence="2" key="2">
    <citation type="submission" date="2021-04" db="EMBL/GenBank/DDBJ databases">
        <authorList>
            <person name="Gilroy R."/>
        </authorList>
    </citation>
    <scope>NUCLEOTIDE SEQUENCE</scope>
    <source>
        <strain evidence="2">ChiHecec2B26-12326</strain>
    </source>
</reference>